<proteinExistence type="predicted"/>
<dbReference type="RefSeq" id="WP_160129983.1">
    <property type="nucleotide sequence ID" value="NZ_CP019288.1"/>
</dbReference>
<evidence type="ECO:0000313" key="2">
    <source>
        <dbReference type="Proteomes" id="UP000464657"/>
    </source>
</evidence>
<dbReference type="KEGG" id="kan:IMCC3317_27250"/>
<dbReference type="OrthoDB" id="9871355at2"/>
<reference evidence="1 2" key="1">
    <citation type="journal article" date="2013" name="Int. J. Syst. Evol. Microbiol.">
        <title>Kordia antarctica sp. nov., isolated from Antarctic seawater.</title>
        <authorList>
            <person name="Baek K."/>
            <person name="Choi A."/>
            <person name="Kang I."/>
            <person name="Lee K."/>
            <person name="Cho J.C."/>
        </authorList>
    </citation>
    <scope>NUCLEOTIDE SEQUENCE [LARGE SCALE GENOMIC DNA]</scope>
    <source>
        <strain evidence="1 2">IMCC3317</strain>
    </source>
</reference>
<name>A0A7L4ZMC7_9FLAO</name>
<dbReference type="AlphaFoldDB" id="A0A7L4ZMC7"/>
<keyword evidence="2" id="KW-1185">Reference proteome</keyword>
<evidence type="ECO:0000313" key="1">
    <source>
        <dbReference type="EMBL" id="QHI37346.1"/>
    </source>
</evidence>
<accession>A0A7L4ZMC7</accession>
<protein>
    <submittedName>
        <fullName evidence="1">Uncharacterized protein</fullName>
    </submittedName>
</protein>
<dbReference type="Proteomes" id="UP000464657">
    <property type="component" value="Chromosome"/>
</dbReference>
<organism evidence="1 2">
    <name type="scientific">Kordia antarctica</name>
    <dbReference type="NCBI Taxonomy" id="1218801"/>
    <lineage>
        <taxon>Bacteria</taxon>
        <taxon>Pseudomonadati</taxon>
        <taxon>Bacteroidota</taxon>
        <taxon>Flavobacteriia</taxon>
        <taxon>Flavobacteriales</taxon>
        <taxon>Flavobacteriaceae</taxon>
        <taxon>Kordia</taxon>
    </lineage>
</organism>
<sequence>MKKSKAKLNLGKNTIVSLEKEVQKIINGGREPLQAPTDSCPGAACPSERNSCNLSCNGYPKCDGFN</sequence>
<gene>
    <name evidence="1" type="ORF">IMCC3317_27250</name>
</gene>
<dbReference type="EMBL" id="CP019288">
    <property type="protein sequence ID" value="QHI37346.1"/>
    <property type="molecule type" value="Genomic_DNA"/>
</dbReference>